<dbReference type="eggNOG" id="COG4818">
    <property type="taxonomic scope" value="Bacteria"/>
</dbReference>
<comment type="subcellular location">
    <subcellularLocation>
        <location evidence="1">Membrane</location>
        <topology evidence="1">Multi-pass membrane protein</topology>
    </subcellularLocation>
</comment>
<organism evidence="6 7">
    <name type="scientific">Desulforamulus hydrothermalis Lam5 = DSM 18033</name>
    <dbReference type="NCBI Taxonomy" id="1121428"/>
    <lineage>
        <taxon>Bacteria</taxon>
        <taxon>Bacillati</taxon>
        <taxon>Bacillota</taxon>
        <taxon>Clostridia</taxon>
        <taxon>Eubacteriales</taxon>
        <taxon>Peptococcaceae</taxon>
        <taxon>Desulforamulus</taxon>
    </lineage>
</organism>
<keyword evidence="4 5" id="KW-0472">Membrane</keyword>
<evidence type="ECO:0000256" key="3">
    <source>
        <dbReference type="ARBA" id="ARBA00022989"/>
    </source>
</evidence>
<evidence type="ECO:0000256" key="1">
    <source>
        <dbReference type="ARBA" id="ARBA00004141"/>
    </source>
</evidence>
<protein>
    <submittedName>
        <fullName evidence="6">Putative membrane protein</fullName>
    </submittedName>
</protein>
<comment type="caution">
    <text evidence="6">The sequence shown here is derived from an EMBL/GenBank/DDBJ whole genome shotgun (WGS) entry which is preliminary data.</text>
</comment>
<gene>
    <name evidence="6" type="ORF">DESHY_10093</name>
</gene>
<dbReference type="Pfam" id="PF09685">
    <property type="entry name" value="MamF_MmsF"/>
    <property type="match status" value="1"/>
</dbReference>
<keyword evidence="3 5" id="KW-1133">Transmembrane helix</keyword>
<dbReference type="RefSeq" id="WP_008409594.1">
    <property type="nucleotide sequence ID" value="NZ_CAOS01000001.1"/>
</dbReference>
<evidence type="ECO:0000256" key="4">
    <source>
        <dbReference type="ARBA" id="ARBA00023136"/>
    </source>
</evidence>
<evidence type="ECO:0000256" key="5">
    <source>
        <dbReference type="SAM" id="Phobius"/>
    </source>
</evidence>
<dbReference type="STRING" id="1121428.DESHY_10093"/>
<evidence type="ECO:0000256" key="2">
    <source>
        <dbReference type="ARBA" id="ARBA00022692"/>
    </source>
</evidence>
<sequence>MEMPGSNMRYSPEDIDKNKTVAILAYILFFIPLLAARESKFAMYHANQGLVLFLAAMIVNVLGSFIPLIGWFVILPLGNLVIIVLAILGIVNAYKGEAKPLPLLGGIKIIT</sequence>
<reference evidence="6 7" key="1">
    <citation type="journal article" date="2013" name="Genome Announc.">
        <title>Genome Sequence of the Sulfate-Reducing Bacterium Desulfotomaculum hydrothermale Lam5(T).</title>
        <authorList>
            <person name="Amin O."/>
            <person name="Fardeau M.L."/>
            <person name="Valette O."/>
            <person name="Hirschler-Rea A."/>
            <person name="Barbe V."/>
            <person name="Medigue C."/>
            <person name="Vacherie B."/>
            <person name="Ollivier B."/>
            <person name="Bertin P.N."/>
            <person name="Dolla A."/>
        </authorList>
    </citation>
    <scope>NUCLEOTIDE SEQUENCE [LARGE SCALE GENOMIC DNA]</scope>
    <source>
        <strain evidence="7">Lam5 / DSM 18033</strain>
    </source>
</reference>
<proteinExistence type="predicted"/>
<dbReference type="Proteomes" id="UP000009315">
    <property type="component" value="Unassembled WGS sequence"/>
</dbReference>
<accession>K8E666</accession>
<dbReference type="EMBL" id="CAOS01000001">
    <property type="protein sequence ID" value="CCO06933.1"/>
    <property type="molecule type" value="Genomic_DNA"/>
</dbReference>
<evidence type="ECO:0000313" key="6">
    <source>
        <dbReference type="EMBL" id="CCO06933.1"/>
    </source>
</evidence>
<keyword evidence="7" id="KW-1185">Reference proteome</keyword>
<name>K8E666_9FIRM</name>
<dbReference type="InterPro" id="IPR019109">
    <property type="entry name" value="MamF_MmsF"/>
</dbReference>
<dbReference type="AlphaFoldDB" id="K8E666"/>
<feature type="transmembrane region" description="Helical" evidence="5">
    <location>
        <begin position="20"/>
        <end position="37"/>
    </location>
</feature>
<keyword evidence="2 5" id="KW-0812">Transmembrane</keyword>
<feature type="transmembrane region" description="Helical" evidence="5">
    <location>
        <begin position="72"/>
        <end position="94"/>
    </location>
</feature>
<feature type="transmembrane region" description="Helical" evidence="5">
    <location>
        <begin position="49"/>
        <end position="66"/>
    </location>
</feature>
<evidence type="ECO:0000313" key="7">
    <source>
        <dbReference type="Proteomes" id="UP000009315"/>
    </source>
</evidence>